<feature type="region of interest" description="Disordered" evidence="1">
    <location>
        <begin position="95"/>
        <end position="114"/>
    </location>
</feature>
<keyword evidence="3" id="KW-1185">Reference proteome</keyword>
<sequence>MAKPNQDNSYKHWMLGLPAEGPKMGSPEAETLHSAEAFLDNIRAEIDDFDRVNAEAMKGRLSSWKFWKSAPSPMEVGATSSVAAAVAAEVASSQGSGIERTSASSPQSGMRRSTAPLTKSQQLAAFMRRKRNVDRVPILQRWWIPWCCFGALCIVWTPDTWKLRGLHFADSNYAALRRWIHTEYWRATMSSDDFATLMKEMEAARPRSVKSTDCPF</sequence>
<dbReference type="OrthoDB" id="271732at2759"/>
<evidence type="ECO:0000256" key="1">
    <source>
        <dbReference type="SAM" id="MobiDB-lite"/>
    </source>
</evidence>
<evidence type="ECO:0000313" key="3">
    <source>
        <dbReference type="Proteomes" id="UP000051952"/>
    </source>
</evidence>
<reference evidence="3" key="1">
    <citation type="submission" date="2015-09" db="EMBL/GenBank/DDBJ databases">
        <authorList>
            <consortium name="Pathogen Informatics"/>
        </authorList>
    </citation>
    <scope>NUCLEOTIDE SEQUENCE [LARGE SCALE GENOMIC DNA]</scope>
    <source>
        <strain evidence="3">Lake Konstanz</strain>
    </source>
</reference>
<accession>A0A0S4J612</accession>
<gene>
    <name evidence="2" type="ORF">BSAL_07175</name>
</gene>
<dbReference type="EMBL" id="CYKH01001400">
    <property type="protein sequence ID" value="CUG86880.1"/>
    <property type="molecule type" value="Genomic_DNA"/>
</dbReference>
<organism evidence="2 3">
    <name type="scientific">Bodo saltans</name>
    <name type="common">Flagellated protozoan</name>
    <dbReference type="NCBI Taxonomy" id="75058"/>
    <lineage>
        <taxon>Eukaryota</taxon>
        <taxon>Discoba</taxon>
        <taxon>Euglenozoa</taxon>
        <taxon>Kinetoplastea</taxon>
        <taxon>Metakinetoplastina</taxon>
        <taxon>Eubodonida</taxon>
        <taxon>Bodonidae</taxon>
        <taxon>Bodo</taxon>
    </lineage>
</organism>
<dbReference type="VEuPathDB" id="TriTrypDB:BSAL_07175"/>
<proteinExistence type="predicted"/>
<protein>
    <submittedName>
        <fullName evidence="2">Uncharacterized protein</fullName>
    </submittedName>
</protein>
<evidence type="ECO:0000313" key="2">
    <source>
        <dbReference type="EMBL" id="CUG86880.1"/>
    </source>
</evidence>
<name>A0A0S4J612_BODSA</name>
<dbReference type="Proteomes" id="UP000051952">
    <property type="component" value="Unassembled WGS sequence"/>
</dbReference>
<dbReference type="OMA" id="SIHKAYW"/>
<dbReference type="AlphaFoldDB" id="A0A0S4J612"/>